<dbReference type="AlphaFoldDB" id="A0A519BNA7"/>
<evidence type="ECO:0000313" key="1">
    <source>
        <dbReference type="EMBL" id="RZD18758.1"/>
    </source>
</evidence>
<organism evidence="1 2">
    <name type="scientific">Candidatus Acididesulfobacter diazotrophicus</name>
    <dbReference type="NCBI Taxonomy" id="2597226"/>
    <lineage>
        <taxon>Bacteria</taxon>
        <taxon>Deltaproteobacteria</taxon>
        <taxon>Candidatus Acidulodesulfobacterales</taxon>
        <taxon>Candidatus Acididesulfobacter</taxon>
    </lineage>
</organism>
<evidence type="ECO:0000313" key="2">
    <source>
        <dbReference type="Proteomes" id="UP000319296"/>
    </source>
</evidence>
<accession>A0A519BNA7</accession>
<gene>
    <name evidence="1" type="ORF">EVG15_04020</name>
</gene>
<protein>
    <submittedName>
        <fullName evidence="1">Uncharacterized protein</fullName>
    </submittedName>
</protein>
<name>A0A519BNA7_9DELT</name>
<comment type="caution">
    <text evidence="1">The sequence shown here is derived from an EMBL/GenBank/DDBJ whole genome shotgun (WGS) entry which is preliminary data.</text>
</comment>
<reference evidence="1 2" key="1">
    <citation type="journal article" date="2019" name="ISME J.">
        <title>Insights into ecological role of a new deltaproteobacterial order Candidatus Acidulodesulfobacterales by metagenomics and metatranscriptomics.</title>
        <authorList>
            <person name="Tan S."/>
            <person name="Liu J."/>
            <person name="Fang Y."/>
            <person name="Hedlund B.P."/>
            <person name="Lian Z.H."/>
            <person name="Huang L.Y."/>
            <person name="Li J.T."/>
            <person name="Huang L.N."/>
            <person name="Li W.J."/>
            <person name="Jiang H.C."/>
            <person name="Dong H.L."/>
            <person name="Shu W.S."/>
        </authorList>
    </citation>
    <scope>NUCLEOTIDE SEQUENCE [LARGE SCALE GENOMIC DNA]</scope>
    <source>
        <strain evidence="1">AP1</strain>
    </source>
</reference>
<proteinExistence type="predicted"/>
<dbReference type="EMBL" id="SGBB01000005">
    <property type="protein sequence ID" value="RZD18758.1"/>
    <property type="molecule type" value="Genomic_DNA"/>
</dbReference>
<dbReference type="Proteomes" id="UP000319296">
    <property type="component" value="Unassembled WGS sequence"/>
</dbReference>
<sequence length="96" mass="11308">MPLLEYLNGVNLRRACYVLDFTRRLSDTKDLDVHKALEEAKEKVDNMLEGKGLPFFYKERSLPEEFLHDDLAKYWGLSKGIPVQRTFQMLRPPYVC</sequence>